<dbReference type="VEuPathDB" id="FungiDB:MPH_12175"/>
<keyword evidence="1" id="KW-0812">Transmembrane</keyword>
<gene>
    <name evidence="2" type="ORF">MPH_12175</name>
</gene>
<evidence type="ECO:0000256" key="1">
    <source>
        <dbReference type="SAM" id="Phobius"/>
    </source>
</evidence>
<dbReference type="Proteomes" id="UP000007129">
    <property type="component" value="Unassembled WGS sequence"/>
</dbReference>
<dbReference type="AlphaFoldDB" id="K2QLH9"/>
<evidence type="ECO:0000313" key="3">
    <source>
        <dbReference type="Proteomes" id="UP000007129"/>
    </source>
</evidence>
<keyword evidence="1" id="KW-1133">Transmembrane helix</keyword>
<dbReference type="SUPFAM" id="SSF54909">
    <property type="entry name" value="Dimeric alpha+beta barrel"/>
    <property type="match status" value="1"/>
</dbReference>
<dbReference type="Pfam" id="PF13826">
    <property type="entry name" value="Monooxy_af470-like"/>
    <property type="match status" value="1"/>
</dbReference>
<sequence length="335" mass="37461">MDYVPLLKPAAQRPVSSPVNSGQRKEWGIPVAMIAMIRDQLTISSWLALGACFQCLLFLAVGRIAFAPAFLLIFYRVVDTALITKGVKPNPAVEDTIYNKFAVHYPDSDGKYRGQTANKDIVVFHIGARNTHPLGMFAPGNKELGDYFNGLCQDAEKRSEEYGLLGMTAYHVVGDSSTNSEVMTVMFFENLEGLHKFAHDPLHREAWNWWNQKLAKLKHISIWHEVFRSPAGNWEVRQRILQAMTTALKNNPKGIYVNSKPRGLAATTVPRTLEKNNDALGVKAGEKGYYYPIVDARKGLLKTSAGRISATGSQAKEHDKYNDDPYENYGRLNAI</sequence>
<protein>
    <recommendedName>
        <fullName evidence="4">Dimeric alpha-beta barrel</fullName>
    </recommendedName>
</protein>
<accession>K2QLH9</accession>
<reference evidence="2 3" key="1">
    <citation type="journal article" date="2012" name="BMC Genomics">
        <title>Tools to kill: Genome of one of the most destructive plant pathogenic fungi Macrophomina phaseolina.</title>
        <authorList>
            <person name="Islam M.S."/>
            <person name="Haque M.S."/>
            <person name="Islam M.M."/>
            <person name="Emdad E.M."/>
            <person name="Halim A."/>
            <person name="Hossen Q.M.M."/>
            <person name="Hossain M.Z."/>
            <person name="Ahmed B."/>
            <person name="Rahim S."/>
            <person name="Rahman M.S."/>
            <person name="Alam M.M."/>
            <person name="Hou S."/>
            <person name="Wan X."/>
            <person name="Saito J.A."/>
            <person name="Alam M."/>
        </authorList>
    </citation>
    <scope>NUCLEOTIDE SEQUENCE [LARGE SCALE GENOMIC DNA]</scope>
    <source>
        <strain evidence="2 3">MS6</strain>
    </source>
</reference>
<dbReference type="eggNOG" id="ENOG502S8K0">
    <property type="taxonomic scope" value="Eukaryota"/>
</dbReference>
<dbReference type="InterPro" id="IPR025444">
    <property type="entry name" value="Monooxy_af470"/>
</dbReference>
<dbReference type="InParanoid" id="K2QLH9"/>
<proteinExistence type="predicted"/>
<dbReference type="STRING" id="1126212.K2QLH9"/>
<dbReference type="HOGENOM" id="CLU_053354_1_0_1"/>
<keyword evidence="1" id="KW-0472">Membrane</keyword>
<dbReference type="InterPro" id="IPR011008">
    <property type="entry name" value="Dimeric_a/b-barrel"/>
</dbReference>
<dbReference type="OrthoDB" id="3202396at2759"/>
<comment type="caution">
    <text evidence="2">The sequence shown here is derived from an EMBL/GenBank/DDBJ whole genome shotgun (WGS) entry which is preliminary data.</text>
</comment>
<name>K2QLH9_MACPH</name>
<feature type="transmembrane region" description="Helical" evidence="1">
    <location>
        <begin position="46"/>
        <end position="75"/>
    </location>
</feature>
<dbReference type="EMBL" id="AHHD01000505">
    <property type="protein sequence ID" value="EKG10691.1"/>
    <property type="molecule type" value="Genomic_DNA"/>
</dbReference>
<organism evidence="2 3">
    <name type="scientific">Macrophomina phaseolina (strain MS6)</name>
    <name type="common">Charcoal rot fungus</name>
    <dbReference type="NCBI Taxonomy" id="1126212"/>
    <lineage>
        <taxon>Eukaryota</taxon>
        <taxon>Fungi</taxon>
        <taxon>Dikarya</taxon>
        <taxon>Ascomycota</taxon>
        <taxon>Pezizomycotina</taxon>
        <taxon>Dothideomycetes</taxon>
        <taxon>Dothideomycetes incertae sedis</taxon>
        <taxon>Botryosphaeriales</taxon>
        <taxon>Botryosphaeriaceae</taxon>
        <taxon>Macrophomina</taxon>
    </lineage>
</organism>
<evidence type="ECO:0000313" key="2">
    <source>
        <dbReference type="EMBL" id="EKG10691.1"/>
    </source>
</evidence>
<evidence type="ECO:0008006" key="4">
    <source>
        <dbReference type="Google" id="ProtNLM"/>
    </source>
</evidence>